<name>A0A0N5C7L0_STREA</name>
<dbReference type="WBParaSite" id="SPAL_0001392300.1">
    <property type="protein sequence ID" value="SPAL_0001392300.1"/>
    <property type="gene ID" value="SPAL_0001392300"/>
</dbReference>
<evidence type="ECO:0000313" key="1">
    <source>
        <dbReference type="Proteomes" id="UP000046392"/>
    </source>
</evidence>
<keyword evidence="1" id="KW-1185">Reference proteome</keyword>
<reference evidence="2" key="1">
    <citation type="submission" date="2017-02" db="UniProtKB">
        <authorList>
            <consortium name="WormBaseParasite"/>
        </authorList>
    </citation>
    <scope>IDENTIFICATION</scope>
</reference>
<accession>A0A0N5C7L0</accession>
<dbReference type="Proteomes" id="UP000046392">
    <property type="component" value="Unplaced"/>
</dbReference>
<protein>
    <submittedName>
        <fullName evidence="2">C2H2-type domain-containing protein</fullName>
    </submittedName>
</protein>
<sequence length="193" mass="22574">MNNNDKLFKPDFELLDEVSLNLLDAGIGSFDVLTRALPTVVLTRIKKIDENSEWTEERVLKLLRISQLSIEHILITQSKILKKLKNYKSRNHQLSCELKIIDEDKLKNSFQLYSCKNCTKVFINQHFLEEHLKKGNCKNVLNDNGPKNKEIIEGNSDNELYDMPKNTKYFKLKNNEIFLTDNDKIFNETQMPP</sequence>
<proteinExistence type="predicted"/>
<organism evidence="1 2">
    <name type="scientific">Strongyloides papillosus</name>
    <name type="common">Intestinal threadworm</name>
    <dbReference type="NCBI Taxonomy" id="174720"/>
    <lineage>
        <taxon>Eukaryota</taxon>
        <taxon>Metazoa</taxon>
        <taxon>Ecdysozoa</taxon>
        <taxon>Nematoda</taxon>
        <taxon>Chromadorea</taxon>
        <taxon>Rhabditida</taxon>
        <taxon>Tylenchina</taxon>
        <taxon>Panagrolaimomorpha</taxon>
        <taxon>Strongyloidoidea</taxon>
        <taxon>Strongyloididae</taxon>
        <taxon>Strongyloides</taxon>
    </lineage>
</organism>
<dbReference type="AlphaFoldDB" id="A0A0N5C7L0"/>
<dbReference type="STRING" id="174720.A0A0N5C7L0"/>
<evidence type="ECO:0000313" key="2">
    <source>
        <dbReference type="WBParaSite" id="SPAL_0001392300.1"/>
    </source>
</evidence>